<evidence type="ECO:0000256" key="5">
    <source>
        <dbReference type="SAM" id="MobiDB-lite"/>
    </source>
</evidence>
<evidence type="ECO:0000256" key="1">
    <source>
        <dbReference type="ARBA" id="ARBA00023235"/>
    </source>
</evidence>
<dbReference type="InterPro" id="IPR003331">
    <property type="entry name" value="UDP_GlcNAc_Epimerase_2_dom"/>
</dbReference>
<proteinExistence type="inferred from homology"/>
<dbReference type="NCBIfam" id="TIGR00236">
    <property type="entry name" value="wecB"/>
    <property type="match status" value="1"/>
</dbReference>
<dbReference type="Proteomes" id="UP000662857">
    <property type="component" value="Chromosome"/>
</dbReference>
<feature type="region of interest" description="Disordered" evidence="5">
    <location>
        <begin position="381"/>
        <end position="400"/>
    </location>
</feature>
<evidence type="ECO:0000256" key="3">
    <source>
        <dbReference type="ARBA" id="ARBA00038858"/>
    </source>
</evidence>
<dbReference type="GO" id="GO:0008761">
    <property type="term" value="F:UDP-N-acetylglucosamine 2-epimerase activity"/>
    <property type="evidence" value="ECO:0007669"/>
    <property type="project" value="UniProtKB-EC"/>
</dbReference>
<dbReference type="InterPro" id="IPR029767">
    <property type="entry name" value="WecB-like"/>
</dbReference>
<dbReference type="EC" id="5.1.3.14" evidence="3"/>
<evidence type="ECO:0000313" key="8">
    <source>
        <dbReference type="Proteomes" id="UP000662857"/>
    </source>
</evidence>
<keyword evidence="8" id="KW-1185">Reference proteome</keyword>
<evidence type="ECO:0000256" key="2">
    <source>
        <dbReference type="ARBA" id="ARBA00038209"/>
    </source>
</evidence>
<reference evidence="7" key="1">
    <citation type="submission" date="2021-02" db="EMBL/GenBank/DDBJ databases">
        <title>Natrosporangium hydrolyticum gen. nov., sp. nov, a haloalkaliphilic actinobacterium from a soda solonchak soil.</title>
        <authorList>
            <person name="Sorokin D.Y."/>
            <person name="Khijniak T.V."/>
            <person name="Zakharycheva A.P."/>
            <person name="Boueva O.V."/>
            <person name="Ariskina E.V."/>
            <person name="Hahnke R.L."/>
            <person name="Bunk B."/>
            <person name="Sproer C."/>
            <person name="Schumann P."/>
            <person name="Evtushenko L.I."/>
            <person name="Kublanov I.V."/>
        </authorList>
    </citation>
    <scope>NUCLEOTIDE SEQUENCE</scope>
    <source>
        <strain evidence="7">DSM 106523</strain>
    </source>
</reference>
<dbReference type="RefSeq" id="WP_239677378.1">
    <property type="nucleotide sequence ID" value="NZ_CP070499.1"/>
</dbReference>
<comment type="similarity">
    <text evidence="2 4">Belongs to the UDP-N-acetylglucosamine 2-epimerase family.</text>
</comment>
<dbReference type="PANTHER" id="PTHR43174:SF2">
    <property type="entry name" value="UDP-N-ACETYLGLUCOSAMINE 2-EPIMERASE"/>
    <property type="match status" value="1"/>
</dbReference>
<dbReference type="EMBL" id="CP070499">
    <property type="protein sequence ID" value="QSB15200.1"/>
    <property type="molecule type" value="Genomic_DNA"/>
</dbReference>
<evidence type="ECO:0000259" key="6">
    <source>
        <dbReference type="Pfam" id="PF02350"/>
    </source>
</evidence>
<dbReference type="CDD" id="cd03786">
    <property type="entry name" value="GTB_UDP-GlcNAc_2-Epimerase"/>
    <property type="match status" value="1"/>
</dbReference>
<dbReference type="Pfam" id="PF02350">
    <property type="entry name" value="Epimerase_2"/>
    <property type="match status" value="1"/>
</dbReference>
<dbReference type="KEGG" id="nhy:JQS43_02185"/>
<gene>
    <name evidence="7" type="primary">wecB</name>
    <name evidence="7" type="ORF">JQS43_02185</name>
</gene>
<dbReference type="AlphaFoldDB" id="A0A895YM72"/>
<dbReference type="SUPFAM" id="SSF53756">
    <property type="entry name" value="UDP-Glycosyltransferase/glycogen phosphorylase"/>
    <property type="match status" value="1"/>
</dbReference>
<organism evidence="7 8">
    <name type="scientific">Natronosporangium hydrolyticum</name>
    <dbReference type="NCBI Taxonomy" id="2811111"/>
    <lineage>
        <taxon>Bacteria</taxon>
        <taxon>Bacillati</taxon>
        <taxon>Actinomycetota</taxon>
        <taxon>Actinomycetes</taxon>
        <taxon>Micromonosporales</taxon>
        <taxon>Micromonosporaceae</taxon>
        <taxon>Natronosporangium</taxon>
    </lineage>
</organism>
<protein>
    <recommendedName>
        <fullName evidence="3">UDP-N-acetylglucosamine 2-epimerase (non-hydrolyzing)</fullName>
        <ecNumber evidence="3">5.1.3.14</ecNumber>
    </recommendedName>
</protein>
<name>A0A895YM72_9ACTN</name>
<accession>A0A895YM72</accession>
<dbReference type="Gene3D" id="3.40.50.2000">
    <property type="entry name" value="Glycogen Phosphorylase B"/>
    <property type="match status" value="2"/>
</dbReference>
<evidence type="ECO:0000256" key="4">
    <source>
        <dbReference type="RuleBase" id="RU003513"/>
    </source>
</evidence>
<keyword evidence="1 4" id="KW-0413">Isomerase</keyword>
<dbReference type="PANTHER" id="PTHR43174">
    <property type="entry name" value="UDP-N-ACETYLGLUCOSAMINE 2-EPIMERASE"/>
    <property type="match status" value="1"/>
</dbReference>
<sequence length="400" mass="42105">MTLEVHLIAGTRPEAIKLAPVAEQLRAAGRLTPVLVASGQHPTMVGQALAAFGDRPDASLPLHRTTGSQPELLAGLIQSLEAHLSAHQPAAVVVQGDTTTTLAGALAGFWQRVPVVHLEAGLRSGDLDSPFPEEGNRRLVAALARLHLAPTPTAAANLRAEGIPPEQIMVTGNTVVDAAQSVARRRAPFTDQTLADWSALAAGGRARLLLVTVHRRESWGAPLEQILAAVRAMLARHPDLRVVLPSHPNPAVRAQVDAGLSGTDRALVTEPLPYGELMRLLSEAYLVLTDSGGIQEEAPSFGVPALVLRDVTERMESVDAGCAALVGTDRDRILAAAEPLLHHPSRRAAMVAGGSPYGDGKASVRTEQAVAELLGVAHLRTGHAGVPRPRRTRSPAPVPR</sequence>
<feature type="domain" description="UDP-N-acetylglucosamine 2-epimerase" evidence="6">
    <location>
        <begin position="24"/>
        <end position="366"/>
    </location>
</feature>
<evidence type="ECO:0000313" key="7">
    <source>
        <dbReference type="EMBL" id="QSB15200.1"/>
    </source>
</evidence>